<proteinExistence type="predicted"/>
<evidence type="ECO:0000256" key="2">
    <source>
        <dbReference type="SAM" id="SignalP"/>
    </source>
</evidence>
<dbReference type="EMBL" id="JAAECE010000002">
    <property type="protein sequence ID" value="KAF1804477.1"/>
    <property type="molecule type" value="Genomic_DNA"/>
</dbReference>
<evidence type="ECO:0000256" key="1">
    <source>
        <dbReference type="SAM" id="MobiDB-lite"/>
    </source>
</evidence>
<evidence type="ECO:0000313" key="4">
    <source>
        <dbReference type="EMBL" id="KAF1804477.1"/>
    </source>
</evidence>
<gene>
    <name evidence="4" type="ORF">FB192DRAFT_1047366</name>
</gene>
<dbReference type="Proteomes" id="UP000469890">
    <property type="component" value="Unassembled WGS sequence"/>
</dbReference>
<dbReference type="InterPro" id="IPR021713">
    <property type="entry name" value="Folliculin"/>
</dbReference>
<keyword evidence="4" id="KW-0167">Capsid protein</keyword>
<dbReference type="InterPro" id="IPR037520">
    <property type="entry name" value="Folliculin/SMCR8_longin"/>
</dbReference>
<dbReference type="InterPro" id="IPR037521">
    <property type="entry name" value="FLCN/SMCR8_DENN"/>
</dbReference>
<dbReference type="GO" id="GO:0005829">
    <property type="term" value="C:cytosol"/>
    <property type="evidence" value="ECO:0007669"/>
    <property type="project" value="TreeGrafter"/>
</dbReference>
<name>A0A8H4BLD3_MUCCL</name>
<reference evidence="4 5" key="1">
    <citation type="submission" date="2019-09" db="EMBL/GenBank/DDBJ databases">
        <authorList>
            <consortium name="DOE Joint Genome Institute"/>
            <person name="Mondo S.J."/>
            <person name="Navarro-Mendoza M.I."/>
            <person name="Perez-Arques C."/>
            <person name="Panchal S."/>
            <person name="Nicolas F.E."/>
            <person name="Ganguly P."/>
            <person name="Pangilinan J."/>
            <person name="Grigoriev I."/>
            <person name="Heitman J."/>
            <person name="Sanya K."/>
            <person name="Garre V."/>
        </authorList>
    </citation>
    <scope>NUCLEOTIDE SEQUENCE [LARGE SCALE GENOMIC DNA]</scope>
    <source>
        <strain evidence="4 5">MU402</strain>
    </source>
</reference>
<feature type="chain" id="PRO_5034897487" evidence="2">
    <location>
        <begin position="16"/>
        <end position="365"/>
    </location>
</feature>
<dbReference type="PANTHER" id="PTHR31441">
    <property type="entry name" value="FOLLICULIN FAMILY MEMBER"/>
    <property type="match status" value="1"/>
</dbReference>
<feature type="region of interest" description="Disordered" evidence="1">
    <location>
        <begin position="339"/>
        <end position="365"/>
    </location>
</feature>
<accession>A0A8H4BLD3</accession>
<feature type="compositionally biased region" description="Polar residues" evidence="1">
    <location>
        <begin position="346"/>
        <end position="365"/>
    </location>
</feature>
<dbReference type="AlphaFoldDB" id="A0A8H4BLD3"/>
<dbReference type="PROSITE" id="PS51834">
    <property type="entry name" value="DENN_FLCN_SMCR8"/>
    <property type="match status" value="1"/>
</dbReference>
<dbReference type="PANTHER" id="PTHR31441:SF2">
    <property type="entry name" value="FOLLICULIN"/>
    <property type="match status" value="1"/>
</dbReference>
<dbReference type="GO" id="GO:0005096">
    <property type="term" value="F:GTPase activator activity"/>
    <property type="evidence" value="ECO:0007669"/>
    <property type="project" value="InterPro"/>
</dbReference>
<keyword evidence="2" id="KW-0732">Signal</keyword>
<feature type="signal peptide" evidence="2">
    <location>
        <begin position="1"/>
        <end position="15"/>
    </location>
</feature>
<dbReference type="Pfam" id="PF11704">
    <property type="entry name" value="Folliculin"/>
    <property type="match status" value="1"/>
</dbReference>
<sequence length="365" mass="40238">MNALVALLHFCEVHGPCVVYCTQTIHSNSPTLNENDLCSNDSNISTSPIPIQPSKYPAALQQASSMSTTYSSSSLRKNSVSSLNTTTTNLAAPSAMATTPTSIGTIGTAPSTTCAACTAQLPLINNGTSIIEAKRLVTTDDDDPTIQYIGTSKSPQQPHLYKAVRLACVRSLTAEFCQGRDGPVLFGDDENGHVMSYMFKLRDAQARGEARFYALMMLMTDRVYLVSCWPLLVSAFRSMALNLQERANIVFQREKDGMRQITHSSRRAPAMTSQDQFYRRRSNTALRSLVDLLGIKDIYAQIQAQFSYTLKLASRKRMEKLTLGRRESALYQKLAEYEAKKKSNNHSEPASQNTTATSSPSSNDR</sequence>
<feature type="domain" description="UDENN FLCN/SMCR8-type" evidence="3">
    <location>
        <begin position="128"/>
        <end position="365"/>
    </location>
</feature>
<protein>
    <submittedName>
        <fullName evidence="4">Vesicle coat protein</fullName>
    </submittedName>
</protein>
<evidence type="ECO:0000259" key="3">
    <source>
        <dbReference type="PROSITE" id="PS51834"/>
    </source>
</evidence>
<evidence type="ECO:0000313" key="5">
    <source>
        <dbReference type="Proteomes" id="UP000469890"/>
    </source>
</evidence>
<comment type="caution">
    <text evidence="4">The sequence shown here is derived from an EMBL/GenBank/DDBJ whole genome shotgun (WGS) entry which is preliminary data.</text>
</comment>
<keyword evidence="4" id="KW-0946">Virion</keyword>
<organism evidence="4 5">
    <name type="scientific">Mucor circinelloides f. lusitanicus</name>
    <name type="common">Mucor racemosus var. lusitanicus</name>
    <dbReference type="NCBI Taxonomy" id="29924"/>
    <lineage>
        <taxon>Eukaryota</taxon>
        <taxon>Fungi</taxon>
        <taxon>Fungi incertae sedis</taxon>
        <taxon>Mucoromycota</taxon>
        <taxon>Mucoromycotina</taxon>
        <taxon>Mucoromycetes</taxon>
        <taxon>Mucorales</taxon>
        <taxon>Mucorineae</taxon>
        <taxon>Mucoraceae</taxon>
        <taxon>Mucor</taxon>
    </lineage>
</organism>
<dbReference type="GO" id="GO:1904263">
    <property type="term" value="P:positive regulation of TORC1 signaling"/>
    <property type="evidence" value="ECO:0007669"/>
    <property type="project" value="TreeGrafter"/>
</dbReference>